<dbReference type="SUPFAM" id="SSF52283">
    <property type="entry name" value="Formate/glycerate dehydrogenase catalytic domain-like"/>
    <property type="match status" value="1"/>
</dbReference>
<dbReference type="OrthoDB" id="4324715at2"/>
<dbReference type="Proteomes" id="UP000292373">
    <property type="component" value="Unassembled WGS sequence"/>
</dbReference>
<dbReference type="GO" id="GO:0016491">
    <property type="term" value="F:oxidoreductase activity"/>
    <property type="evidence" value="ECO:0007669"/>
    <property type="project" value="UniProtKB-KW"/>
</dbReference>
<protein>
    <submittedName>
        <fullName evidence="4">Phosphoglycerate dehydrogenase</fullName>
    </submittedName>
</protein>
<evidence type="ECO:0000256" key="2">
    <source>
        <dbReference type="ARBA" id="ARBA00023027"/>
    </source>
</evidence>
<dbReference type="SUPFAM" id="SSF51735">
    <property type="entry name" value="NAD(P)-binding Rossmann-fold domains"/>
    <property type="match status" value="1"/>
</dbReference>
<evidence type="ECO:0000256" key="1">
    <source>
        <dbReference type="ARBA" id="ARBA00023002"/>
    </source>
</evidence>
<dbReference type="GO" id="GO:0051287">
    <property type="term" value="F:NAD binding"/>
    <property type="evidence" value="ECO:0007669"/>
    <property type="project" value="InterPro"/>
</dbReference>
<dbReference type="Gene3D" id="3.40.50.720">
    <property type="entry name" value="NAD(P)-binding Rossmann-like Domain"/>
    <property type="match status" value="2"/>
</dbReference>
<keyword evidence="1" id="KW-0560">Oxidoreductase</keyword>
<reference evidence="4 5" key="1">
    <citation type="submission" date="2019-01" db="EMBL/GenBank/DDBJ databases">
        <title>Lactibacter flavus gen. nov., sp. nov., a novel bacterium of the family Propionibacteriaceae isolated from raw milk and dairy products.</title>
        <authorList>
            <person name="Huptas C."/>
            <person name="Wenning M."/>
            <person name="Breitenwieser F."/>
            <person name="Doll E."/>
            <person name="Von Neubeck M."/>
            <person name="Busse H.-J."/>
            <person name="Scherer S."/>
        </authorList>
    </citation>
    <scope>NUCLEOTIDE SEQUENCE [LARGE SCALE GENOMIC DNA]</scope>
    <source>
        <strain evidence="4 5">KCTC 33808</strain>
    </source>
</reference>
<sequence length="314" mass="32963">MKILATTNAPFEFEPPDGVEVVPVDEREPVPAEHLDADAAILVGGRTRVADHLAAEASGLRWVQTLAAGPDGVLAAGFGPGVTITNGRGLHTYTVAETALALTLAGILRLPGMLAAQRERHWAYEEYGTWRELHPTGRLGSLIDTDVLVWGFGAIGEQVARLFTAVGARVRGIATTAGERGGFEVFTDADLPRLLTGTDVLVMVLPHDDSTHHALDADRMALLPNHAWVVNVGRGTTVDNDALAAALNAGELGGAALDVADPEPYPADGPLWGARNCILVPHVAGGVAHGSDELINDNLARLGSGQPLRNVVPR</sequence>
<dbReference type="PANTHER" id="PTHR43333:SF1">
    <property type="entry name" value="D-ISOMER SPECIFIC 2-HYDROXYACID DEHYDROGENASE NAD-BINDING DOMAIN-CONTAINING PROTEIN"/>
    <property type="match status" value="1"/>
</dbReference>
<evidence type="ECO:0000313" key="4">
    <source>
        <dbReference type="EMBL" id="TBT83952.1"/>
    </source>
</evidence>
<dbReference type="InterPro" id="IPR006140">
    <property type="entry name" value="D-isomer_DH_NAD-bd"/>
</dbReference>
<gene>
    <name evidence="4" type="ORF">ET989_09775</name>
</gene>
<evidence type="ECO:0000259" key="3">
    <source>
        <dbReference type="Pfam" id="PF02826"/>
    </source>
</evidence>
<comment type="caution">
    <text evidence="4">The sequence shown here is derived from an EMBL/GenBank/DDBJ whole genome shotgun (WGS) entry which is preliminary data.</text>
</comment>
<dbReference type="PANTHER" id="PTHR43333">
    <property type="entry name" value="2-HACID_DH_C DOMAIN-CONTAINING PROTEIN"/>
    <property type="match status" value="1"/>
</dbReference>
<dbReference type="Pfam" id="PF02826">
    <property type="entry name" value="2-Hacid_dh_C"/>
    <property type="match status" value="1"/>
</dbReference>
<keyword evidence="5" id="KW-1185">Reference proteome</keyword>
<dbReference type="RefSeq" id="WP_131168399.1">
    <property type="nucleotide sequence ID" value="NZ_SDMQ01000009.1"/>
</dbReference>
<keyword evidence="2" id="KW-0520">NAD</keyword>
<organism evidence="4 5">
    <name type="scientific">Propioniciclava sinopodophylli</name>
    <dbReference type="NCBI Taxonomy" id="1837344"/>
    <lineage>
        <taxon>Bacteria</taxon>
        <taxon>Bacillati</taxon>
        <taxon>Actinomycetota</taxon>
        <taxon>Actinomycetes</taxon>
        <taxon>Propionibacteriales</taxon>
        <taxon>Propionibacteriaceae</taxon>
        <taxon>Propioniciclava</taxon>
    </lineage>
</organism>
<dbReference type="InterPro" id="IPR036291">
    <property type="entry name" value="NAD(P)-bd_dom_sf"/>
</dbReference>
<evidence type="ECO:0000313" key="5">
    <source>
        <dbReference type="Proteomes" id="UP000292373"/>
    </source>
</evidence>
<dbReference type="AlphaFoldDB" id="A0A4Q9KDC8"/>
<accession>A0A4Q9KDC8</accession>
<proteinExistence type="predicted"/>
<dbReference type="EMBL" id="SDMQ01000009">
    <property type="protein sequence ID" value="TBT83952.1"/>
    <property type="molecule type" value="Genomic_DNA"/>
</dbReference>
<feature type="domain" description="D-isomer specific 2-hydroxyacid dehydrogenase NAD-binding" evidence="3">
    <location>
        <begin position="109"/>
        <end position="284"/>
    </location>
</feature>
<name>A0A4Q9KDC8_9ACTN</name>